<dbReference type="GO" id="GO:0006508">
    <property type="term" value="P:proteolysis"/>
    <property type="evidence" value="ECO:0007669"/>
    <property type="project" value="UniProtKB-KW"/>
</dbReference>
<dbReference type="InterPro" id="IPR011059">
    <property type="entry name" value="Metal-dep_hydrolase_composite"/>
</dbReference>
<dbReference type="GO" id="GO:0008798">
    <property type="term" value="F:beta-aspartyl-peptidase activity"/>
    <property type="evidence" value="ECO:0007669"/>
    <property type="project" value="InterPro"/>
</dbReference>
<evidence type="ECO:0000256" key="4">
    <source>
        <dbReference type="PIRSR" id="PIRSR001238-3"/>
    </source>
</evidence>
<proteinExistence type="inferred from homology"/>
<dbReference type="KEGG" id="fpn:ABE65_007040"/>
<dbReference type="GO" id="GO:0016810">
    <property type="term" value="F:hydrolase activity, acting on carbon-nitrogen (but not peptide) bonds"/>
    <property type="evidence" value="ECO:0007669"/>
    <property type="project" value="InterPro"/>
</dbReference>
<evidence type="ECO:0000256" key="3">
    <source>
        <dbReference type="PIRSR" id="PIRSR001238-2"/>
    </source>
</evidence>
<dbReference type="InterPro" id="IPR006680">
    <property type="entry name" value="Amidohydro-rel"/>
</dbReference>
<dbReference type="EC" id="3.4.19.-" evidence="1"/>
<dbReference type="InterPro" id="IPR010229">
    <property type="entry name" value="Pept_M38_dipep"/>
</dbReference>
<dbReference type="AlphaFoldDB" id="A0A160IK92"/>
<comment type="cofactor">
    <cofactor evidence="1 4">
        <name>Zn(2+)</name>
        <dbReference type="ChEBI" id="CHEBI:29105"/>
    </cofactor>
    <text evidence="1 4">Binds 2 Zn(2+) ions per subunit.</text>
</comment>
<dbReference type="SUPFAM" id="SSF51556">
    <property type="entry name" value="Metallo-dependent hydrolases"/>
    <property type="match status" value="1"/>
</dbReference>
<dbReference type="Gene3D" id="3.20.20.140">
    <property type="entry name" value="Metal-dependent hydrolases"/>
    <property type="match status" value="1"/>
</dbReference>
<protein>
    <recommendedName>
        <fullName evidence="1">Isoaspartyl dipeptidase</fullName>
        <ecNumber evidence="1">3.4.19.-</ecNumber>
    </recommendedName>
</protein>
<sequence length="390" mass="41767">MFTLIKGGEVYAPQYLGKKDILLAAGKITNISDHIEWPAPALDIQVIDATGKIVAPGFIDGHVHITGGGGEGGYKTRTPEIYLSDVTKAGVTTIVGVIGTDGTARTMTNLIAKAKALKEEGISCFVHTGSYQVPVKTLTGNIETDIMMIDEIIGVGEIAISDHRSSQPDAHELARLASQARVGGMLSGKSGVVNIHLGDSKRMLSLIEEVVETTDLPLSQFYPTHINRNSYLFEAGIQYAKKGGIVDFTTSTTKQFLEEGEVKCSIGLKRMLDAGVAIEQITFTSDAQGSLPAFNEFGEFTGLRIGKVNSLFGEVRDAVQLEGIPLHEALQTITSNPARILKLKQKGRLQEGLDADLVLLNEDLSIDSVIALGQVMVLDGEAVIKGTFED</sequence>
<dbReference type="SUPFAM" id="SSF51338">
    <property type="entry name" value="Composite domain of metallo-dependent hydrolases"/>
    <property type="match status" value="1"/>
</dbReference>
<evidence type="ECO:0000256" key="2">
    <source>
        <dbReference type="PIRSR" id="PIRSR001238-1"/>
    </source>
</evidence>
<feature type="domain" description="Amidohydrolase-related" evidence="5">
    <location>
        <begin position="53"/>
        <end position="375"/>
    </location>
</feature>
<keyword evidence="1 4" id="KW-0862">Zinc</keyword>
<feature type="binding site" evidence="4">
    <location>
        <position position="225"/>
    </location>
    <ligand>
        <name>Zn(2+)</name>
        <dbReference type="ChEBI" id="CHEBI:29105"/>
        <label>2</label>
        <note>catalytic</note>
    </ligand>
</feature>
<comment type="function">
    <text evidence="1">Catalyzes the hydrolytic cleavage of a subset of L-isoaspartyl (L-beta-aspartyl) dipeptides. Used to degrade proteins damaged by L-isoaspartyl residues formation.</text>
</comment>
<dbReference type="GO" id="GO:0008237">
    <property type="term" value="F:metallopeptidase activity"/>
    <property type="evidence" value="ECO:0007669"/>
    <property type="project" value="UniProtKB-KW"/>
</dbReference>
<name>A0A160IK92_9BACL</name>
<dbReference type="GO" id="GO:0005737">
    <property type="term" value="C:cytoplasm"/>
    <property type="evidence" value="ECO:0007669"/>
    <property type="project" value="UniProtKB-SubCell"/>
</dbReference>
<gene>
    <name evidence="6" type="ORF">ABE65_007040</name>
</gene>
<feature type="binding site" evidence="3">
    <location>
        <position position="228"/>
    </location>
    <ligand>
        <name>substrate</name>
    </ligand>
</feature>
<dbReference type="PIRSF" id="PIRSF001238">
    <property type="entry name" value="IadA"/>
    <property type="match status" value="1"/>
</dbReference>
<accession>A0A160IK92</accession>
<dbReference type="GO" id="GO:0046872">
    <property type="term" value="F:metal ion binding"/>
    <property type="evidence" value="ECO:0007669"/>
    <property type="project" value="UniProtKB-KW"/>
</dbReference>
<feature type="binding site" evidence="4">
    <location>
        <position position="62"/>
    </location>
    <ligand>
        <name>Zn(2+)</name>
        <dbReference type="ChEBI" id="CHEBI:29105"/>
        <label>1</label>
        <note>catalytic</note>
    </ligand>
</feature>
<dbReference type="EMBL" id="CP015378">
    <property type="protein sequence ID" value="ANC76568.1"/>
    <property type="molecule type" value="Genomic_DNA"/>
</dbReference>
<dbReference type="InterPro" id="IPR050378">
    <property type="entry name" value="Metallo-dep_Hydrolases_sf"/>
</dbReference>
<dbReference type="Gene3D" id="2.30.40.10">
    <property type="entry name" value="Urease, subunit C, domain 1"/>
    <property type="match status" value="1"/>
</dbReference>
<feature type="active site" description="Proton acceptor" evidence="2">
    <location>
        <position position="286"/>
    </location>
</feature>
<comment type="similarity">
    <text evidence="1">Belongs to the peptidase M38 family.</text>
</comment>
<keyword evidence="7" id="KW-1185">Reference proteome</keyword>
<feature type="binding site" evidence="3">
    <location>
        <position position="164"/>
    </location>
    <ligand>
        <name>substrate</name>
    </ligand>
</feature>
<feature type="binding site" evidence="4">
    <location>
        <position position="286"/>
    </location>
    <ligand>
        <name>Zn(2+)</name>
        <dbReference type="ChEBI" id="CHEBI:29105"/>
        <label>1</label>
        <note>catalytic</note>
    </ligand>
</feature>
<comment type="PTM">
    <text evidence="1">Carboxylation allows a single lysine to coordinate two zinc ions.</text>
</comment>
<dbReference type="NCBIfam" id="TIGR01975">
    <property type="entry name" value="isoAsp_dipep"/>
    <property type="match status" value="1"/>
</dbReference>
<evidence type="ECO:0000259" key="5">
    <source>
        <dbReference type="Pfam" id="PF01979"/>
    </source>
</evidence>
<reference evidence="6 7" key="1">
    <citation type="submission" date="2016-04" db="EMBL/GenBank/DDBJ databases">
        <title>Complete genome sequence of Fictibacillus phosphorivorans G25-29, a strain toxic to nematodes.</title>
        <authorList>
            <person name="Zheng Z."/>
        </authorList>
    </citation>
    <scope>NUCLEOTIDE SEQUENCE [LARGE SCALE GENOMIC DNA]</scope>
    <source>
        <strain evidence="6 7">G25-29</strain>
    </source>
</reference>
<dbReference type="PANTHER" id="PTHR11647">
    <property type="entry name" value="HYDRANTOINASE/DIHYDROPYRIMIDINASE FAMILY MEMBER"/>
    <property type="match status" value="1"/>
</dbReference>
<evidence type="ECO:0000256" key="1">
    <source>
        <dbReference type="PIRNR" id="PIRNR001238"/>
    </source>
</evidence>
<dbReference type="InterPro" id="IPR032466">
    <property type="entry name" value="Metal_Hydrolase"/>
</dbReference>
<feature type="binding site" evidence="3">
    <location>
        <position position="290"/>
    </location>
    <ligand>
        <name>substrate</name>
    </ligand>
</feature>
<dbReference type="PANTHER" id="PTHR11647:SF1">
    <property type="entry name" value="COLLAPSIN RESPONSE MEDIATOR PROTEIN"/>
    <property type="match status" value="1"/>
</dbReference>
<organism evidence="6 7">
    <name type="scientific">Fictibacillus phosphorivorans</name>
    <dbReference type="NCBI Taxonomy" id="1221500"/>
    <lineage>
        <taxon>Bacteria</taxon>
        <taxon>Bacillati</taxon>
        <taxon>Bacillota</taxon>
        <taxon>Bacilli</taxon>
        <taxon>Bacillales</taxon>
        <taxon>Fictibacillaceae</taxon>
        <taxon>Fictibacillus</taxon>
    </lineage>
</organism>
<keyword evidence="1" id="KW-0645">Protease</keyword>
<dbReference type="RefSeq" id="WP_066392887.1">
    <property type="nucleotide sequence ID" value="NZ_CP015378.1"/>
</dbReference>
<feature type="binding site" evidence="3">
    <location>
        <position position="100"/>
    </location>
    <ligand>
        <name>substrate</name>
    </ligand>
</feature>
<comment type="subcellular location">
    <subcellularLocation>
        <location evidence="1">Cytoplasm</location>
    </subcellularLocation>
</comment>
<dbReference type="Proteomes" id="UP000076623">
    <property type="component" value="Chromosome"/>
</dbReference>
<keyword evidence="1" id="KW-0378">Hydrolase</keyword>
<dbReference type="STRING" id="1221500.ABE65_007040"/>
<keyword evidence="1 4" id="KW-0479">Metal-binding</keyword>
<feature type="binding site" evidence="4">
    <location>
        <position position="196"/>
    </location>
    <ligand>
        <name>Zn(2+)</name>
        <dbReference type="ChEBI" id="CHEBI:29105"/>
        <label>2</label>
        <note>catalytic</note>
    </ligand>
</feature>
<evidence type="ECO:0000313" key="7">
    <source>
        <dbReference type="Proteomes" id="UP000076623"/>
    </source>
</evidence>
<evidence type="ECO:0000313" key="6">
    <source>
        <dbReference type="EMBL" id="ANC76568.1"/>
    </source>
</evidence>
<feature type="binding site" evidence="4">
    <location>
        <position position="64"/>
    </location>
    <ligand>
        <name>Zn(2+)</name>
        <dbReference type="ChEBI" id="CHEBI:29105"/>
        <label>1</label>
        <note>catalytic</note>
    </ligand>
</feature>
<keyword evidence="1" id="KW-0482">Metalloprotease</keyword>
<feature type="binding site" evidence="3">
    <location>
        <begin position="69"/>
        <end position="71"/>
    </location>
    <ligand>
        <name>substrate</name>
    </ligand>
</feature>
<feature type="binding site" evidence="3">
    <location>
        <position position="131"/>
    </location>
    <ligand>
        <name>substrate</name>
    </ligand>
</feature>
<dbReference type="Pfam" id="PF01979">
    <property type="entry name" value="Amidohydro_1"/>
    <property type="match status" value="1"/>
</dbReference>